<feature type="active site" description="Proton acceptor" evidence="2">
    <location>
        <position position="124"/>
    </location>
</feature>
<protein>
    <recommendedName>
        <fullName evidence="2">RNA 2',3'-cyclic phosphodiesterase</fullName>
        <shortName evidence="2">RNA 2',3'-CPDase</shortName>
        <ecNumber evidence="2">3.1.4.58</ecNumber>
    </recommendedName>
</protein>
<dbReference type="GO" id="GO:0008664">
    <property type="term" value="F:RNA 2',3'-cyclic 3'-phosphodiesterase activity"/>
    <property type="evidence" value="ECO:0007669"/>
    <property type="project" value="UniProtKB-EC"/>
</dbReference>
<sequence length="180" mass="20197">MSHRLFIGIALPLRVKDLLIDCMEGLDGARWQDEDQLHLTLRFVGDVDAPLANDLAARLRMVAAESTAFPVAIDGVGHFERKKKPHTLWAGLSPSPDLLVLQRKVERVCQLVGLEPETRRFTPHITLARLNSATGPIAPFLANHARLQSPPFMVDHIILYESHLSRNGSMYEAVMRYSLK</sequence>
<dbReference type="HAMAP" id="MF_01940">
    <property type="entry name" value="RNA_CPDase"/>
    <property type="match status" value="1"/>
</dbReference>
<feature type="active site" description="Proton donor" evidence="2">
    <location>
        <position position="38"/>
    </location>
</feature>
<feature type="short sequence motif" description="HXTX 2" evidence="2">
    <location>
        <begin position="124"/>
        <end position="127"/>
    </location>
</feature>
<evidence type="ECO:0000256" key="2">
    <source>
        <dbReference type="HAMAP-Rule" id="MF_01940"/>
    </source>
</evidence>
<organism evidence="3 4">
    <name type="scientific">Altericroceibacterium spongiae</name>
    <dbReference type="NCBI Taxonomy" id="2320269"/>
    <lineage>
        <taxon>Bacteria</taxon>
        <taxon>Pseudomonadati</taxon>
        <taxon>Pseudomonadota</taxon>
        <taxon>Alphaproteobacteria</taxon>
        <taxon>Sphingomonadales</taxon>
        <taxon>Erythrobacteraceae</taxon>
        <taxon>Altericroceibacterium</taxon>
    </lineage>
</organism>
<dbReference type="EMBL" id="RAPF01000001">
    <property type="protein sequence ID" value="RKF23222.1"/>
    <property type="molecule type" value="Genomic_DNA"/>
</dbReference>
<dbReference type="PANTHER" id="PTHR35561">
    <property type="entry name" value="RNA 2',3'-CYCLIC PHOSPHODIESTERASE"/>
    <property type="match status" value="1"/>
</dbReference>
<proteinExistence type="inferred from homology"/>
<evidence type="ECO:0000313" key="4">
    <source>
        <dbReference type="Proteomes" id="UP000284395"/>
    </source>
</evidence>
<evidence type="ECO:0000256" key="1">
    <source>
        <dbReference type="ARBA" id="ARBA00022801"/>
    </source>
</evidence>
<comment type="function">
    <text evidence="2">Hydrolyzes RNA 2',3'-cyclic phosphodiester to an RNA 2'-phosphomonoester.</text>
</comment>
<dbReference type="InterPro" id="IPR009097">
    <property type="entry name" value="Cyclic_Pdiesterase"/>
</dbReference>
<dbReference type="InterPro" id="IPR004175">
    <property type="entry name" value="RNA_CPDase"/>
</dbReference>
<dbReference type="OrthoDB" id="9793819at2"/>
<dbReference type="Proteomes" id="UP000284395">
    <property type="component" value="Unassembled WGS sequence"/>
</dbReference>
<dbReference type="NCBIfam" id="TIGR02258">
    <property type="entry name" value="2_5_ligase"/>
    <property type="match status" value="1"/>
</dbReference>
<dbReference type="Gene3D" id="3.90.1140.10">
    <property type="entry name" value="Cyclic phosphodiesterase"/>
    <property type="match status" value="1"/>
</dbReference>
<comment type="similarity">
    <text evidence="2">Belongs to the 2H phosphoesterase superfamily. ThpR family.</text>
</comment>
<dbReference type="RefSeq" id="WP_120323126.1">
    <property type="nucleotide sequence ID" value="NZ_RAPF01000001.1"/>
</dbReference>
<evidence type="ECO:0000313" key="3">
    <source>
        <dbReference type="EMBL" id="RKF23222.1"/>
    </source>
</evidence>
<feature type="short sequence motif" description="HXTX 1" evidence="2">
    <location>
        <begin position="38"/>
        <end position="41"/>
    </location>
</feature>
<dbReference type="Pfam" id="PF13563">
    <property type="entry name" value="2_5_RNA_ligase2"/>
    <property type="match status" value="1"/>
</dbReference>
<dbReference type="EC" id="3.1.4.58" evidence="2"/>
<gene>
    <name evidence="3" type="primary">thpR</name>
    <name evidence="3" type="ORF">D6851_01710</name>
</gene>
<dbReference type="AlphaFoldDB" id="A0A420ERB1"/>
<comment type="caution">
    <text evidence="3">The sequence shown here is derived from an EMBL/GenBank/DDBJ whole genome shotgun (WGS) entry which is preliminary data.</text>
</comment>
<comment type="catalytic activity">
    <reaction evidence="2">
        <text>a 3'-end 2',3'-cyclophospho-ribonucleotide-RNA + H2O = a 3'-end 2'-phospho-ribonucleotide-RNA + H(+)</text>
        <dbReference type="Rhea" id="RHEA:11828"/>
        <dbReference type="Rhea" id="RHEA-COMP:10464"/>
        <dbReference type="Rhea" id="RHEA-COMP:17353"/>
        <dbReference type="ChEBI" id="CHEBI:15377"/>
        <dbReference type="ChEBI" id="CHEBI:15378"/>
        <dbReference type="ChEBI" id="CHEBI:83064"/>
        <dbReference type="ChEBI" id="CHEBI:173113"/>
        <dbReference type="EC" id="3.1.4.58"/>
    </reaction>
</comment>
<reference evidence="3 4" key="1">
    <citation type="submission" date="2018-09" db="EMBL/GenBank/DDBJ databases">
        <title>Altererythrobacter spongiae sp. nov., isolated from a marine sponge.</title>
        <authorList>
            <person name="Zhuang L."/>
            <person name="Luo L."/>
        </authorList>
    </citation>
    <scope>NUCLEOTIDE SEQUENCE [LARGE SCALE GENOMIC DNA]</scope>
    <source>
        <strain evidence="3 4">HN-Y73</strain>
    </source>
</reference>
<keyword evidence="4" id="KW-1185">Reference proteome</keyword>
<dbReference type="PANTHER" id="PTHR35561:SF1">
    <property type="entry name" value="RNA 2',3'-CYCLIC PHOSPHODIESTERASE"/>
    <property type="match status" value="1"/>
</dbReference>
<name>A0A420ERB1_9SPHN</name>
<dbReference type="SUPFAM" id="SSF55144">
    <property type="entry name" value="LigT-like"/>
    <property type="match status" value="1"/>
</dbReference>
<accession>A0A420ERB1</accession>
<dbReference type="GO" id="GO:0004113">
    <property type="term" value="F:2',3'-cyclic-nucleotide 3'-phosphodiesterase activity"/>
    <property type="evidence" value="ECO:0007669"/>
    <property type="project" value="InterPro"/>
</dbReference>
<keyword evidence="1 2" id="KW-0378">Hydrolase</keyword>